<dbReference type="EMBL" id="JGYU01000003">
    <property type="protein sequence ID" value="KFI57765.1"/>
    <property type="molecule type" value="Genomic_DNA"/>
</dbReference>
<sequence length="274" mass="31562">MTARCQRAPATHCGVWLTKVLVRLKAMNFDAEGERFSSRLCERRGSEGGTLMDDFNTRLDELQNEIDGLRSDLDDLRDEVETMSERIEEEISRGNKARLAMWAQTEDGKRYLRLKLIWNTFLSLRKVTERDRKAFALKVAGRKPEWSAFASEREGNLFKRLLRSKELKHEFEQIEADWQRRYDKAISPLPHASYFVKGGPRLVKTVEDVWKLADSAAGEGDFVAAAEATNCSLPQIRYRYDAEVPAELPNVKKWLAEHPHADITWPYTRVVSGD</sequence>
<proteinExistence type="predicted"/>
<dbReference type="AlphaFoldDB" id="A0A087AG65"/>
<feature type="coiled-coil region" evidence="1">
    <location>
        <begin position="52"/>
        <end position="93"/>
    </location>
</feature>
<evidence type="ECO:0000256" key="1">
    <source>
        <dbReference type="SAM" id="Coils"/>
    </source>
</evidence>
<accession>A0A087AG65</accession>
<gene>
    <name evidence="2" type="ORF">BCHO_0924</name>
</gene>
<name>A0A087AG65_9BIFI</name>
<protein>
    <submittedName>
        <fullName evidence="2">Uncharacterized protein</fullName>
    </submittedName>
</protein>
<keyword evidence="1" id="KW-0175">Coiled coil</keyword>
<organism evidence="2 3">
    <name type="scientific">Bifidobacterium choerinum</name>
    <dbReference type="NCBI Taxonomy" id="35760"/>
    <lineage>
        <taxon>Bacteria</taxon>
        <taxon>Bacillati</taxon>
        <taxon>Actinomycetota</taxon>
        <taxon>Actinomycetes</taxon>
        <taxon>Bifidobacteriales</taxon>
        <taxon>Bifidobacteriaceae</taxon>
        <taxon>Bifidobacterium</taxon>
    </lineage>
</organism>
<evidence type="ECO:0000313" key="2">
    <source>
        <dbReference type="EMBL" id="KFI57765.1"/>
    </source>
</evidence>
<keyword evidence="3" id="KW-1185">Reference proteome</keyword>
<dbReference type="Proteomes" id="UP000028995">
    <property type="component" value="Unassembled WGS sequence"/>
</dbReference>
<evidence type="ECO:0000313" key="3">
    <source>
        <dbReference type="Proteomes" id="UP000028995"/>
    </source>
</evidence>
<comment type="caution">
    <text evidence="2">The sequence shown here is derived from an EMBL/GenBank/DDBJ whole genome shotgun (WGS) entry which is preliminary data.</text>
</comment>
<dbReference type="eggNOG" id="ENOG5031RI5">
    <property type="taxonomic scope" value="Bacteria"/>
</dbReference>
<reference evidence="2 3" key="1">
    <citation type="submission" date="2014-03" db="EMBL/GenBank/DDBJ databases">
        <title>Genomics of Bifidobacteria.</title>
        <authorList>
            <person name="Ventura M."/>
            <person name="Milani C."/>
            <person name="Lugli G.A."/>
        </authorList>
    </citation>
    <scope>NUCLEOTIDE SEQUENCE [LARGE SCALE GENOMIC DNA]</scope>
    <source>
        <strain evidence="2 3">LMG 10510</strain>
    </source>
</reference>